<dbReference type="AlphaFoldDB" id="A0AAU9WAQ8"/>
<evidence type="ECO:0000256" key="1">
    <source>
        <dbReference type="SAM" id="MobiDB-lite"/>
    </source>
</evidence>
<feature type="compositionally biased region" description="Basic residues" evidence="1">
    <location>
        <begin position="8"/>
        <end position="23"/>
    </location>
</feature>
<dbReference type="PANTHER" id="PTHR33309:SF3">
    <property type="entry name" value="CCHC-TYPE DOMAIN-CONTAINING PROTEIN"/>
    <property type="match status" value="1"/>
</dbReference>
<dbReference type="EMBL" id="CALNXJ010000011">
    <property type="protein sequence ID" value="CAH3108134.1"/>
    <property type="molecule type" value="Genomic_DNA"/>
</dbReference>
<accession>A0AAU9WAQ8</accession>
<protein>
    <recommendedName>
        <fullName evidence="2">Mutator-like transposase domain-containing protein</fullName>
    </recommendedName>
</protein>
<comment type="caution">
    <text evidence="3">The sequence shown here is derived from an EMBL/GenBank/DDBJ whole genome shotgun (WGS) entry which is preliminary data.</text>
</comment>
<name>A0AAU9WAQ8_9CNID</name>
<gene>
    <name evidence="3" type="ORF">PMEA_00003147</name>
</gene>
<feature type="region of interest" description="Disordered" evidence="1">
    <location>
        <begin position="1"/>
        <end position="66"/>
    </location>
</feature>
<reference evidence="3 4" key="1">
    <citation type="submission" date="2022-05" db="EMBL/GenBank/DDBJ databases">
        <authorList>
            <consortium name="Genoscope - CEA"/>
            <person name="William W."/>
        </authorList>
    </citation>
    <scope>NUCLEOTIDE SEQUENCE [LARGE SCALE GENOMIC DNA]</scope>
</reference>
<dbReference type="Pfam" id="PF20700">
    <property type="entry name" value="Mutator"/>
    <property type="match status" value="1"/>
</dbReference>
<evidence type="ECO:0000259" key="2">
    <source>
        <dbReference type="Pfam" id="PF20700"/>
    </source>
</evidence>
<proteinExistence type="predicted"/>
<evidence type="ECO:0000313" key="3">
    <source>
        <dbReference type="EMBL" id="CAH3108134.1"/>
    </source>
</evidence>
<dbReference type="InterPro" id="IPR049012">
    <property type="entry name" value="Mutator_transp_dom"/>
</dbReference>
<dbReference type="PANTHER" id="PTHR33309">
    <property type="entry name" value="KERATIN, ULTRA HIGH-SULFUR MATRIX PROTEIN-LIKE"/>
    <property type="match status" value="1"/>
</dbReference>
<feature type="compositionally biased region" description="Basic and acidic residues" evidence="1">
    <location>
        <begin position="46"/>
        <end position="59"/>
    </location>
</feature>
<dbReference type="Proteomes" id="UP001159428">
    <property type="component" value="Unassembled WGS sequence"/>
</dbReference>
<feature type="domain" description="Mutator-like transposase" evidence="2">
    <location>
        <begin position="93"/>
        <end position="338"/>
    </location>
</feature>
<keyword evidence="4" id="KW-1185">Reference proteome</keyword>
<organism evidence="3 4">
    <name type="scientific">Pocillopora meandrina</name>
    <dbReference type="NCBI Taxonomy" id="46732"/>
    <lineage>
        <taxon>Eukaryota</taxon>
        <taxon>Metazoa</taxon>
        <taxon>Cnidaria</taxon>
        <taxon>Anthozoa</taxon>
        <taxon>Hexacorallia</taxon>
        <taxon>Scleractinia</taxon>
        <taxon>Astrocoeniina</taxon>
        <taxon>Pocilloporidae</taxon>
        <taxon>Pocillopora</taxon>
    </lineage>
</organism>
<evidence type="ECO:0000313" key="4">
    <source>
        <dbReference type="Proteomes" id="UP001159428"/>
    </source>
</evidence>
<sequence length="345" mass="38892">MVGEKSRSVYRKKRKRNFSGRRKQKEESEETAPDVGEIAASTPSTLRDENQLSDSDSKETVGSSRKKMKYADEELLLDSSDEEYTFNTEESEGYRLINVKNLSTAVSKAHMCEKGTLTLEEEKSARAGLMSHFSLQCCSCEESSPLPTSSGVTQRGKSYDINRRVVEHAIESGSGYEGLATFCGIMNMPCLSKPAYYKQVDNILEALEDEAKEDMRKAGERLGQQILEENPEKDLDDTLDAVVSFDGTWAKRGFTSLTGVVFVISVDTGEVLDYHVLSKACQKCALKKAKGVNEEEFEEWLLEHECDINFAGSSPAMECEGAVVSWERSLERHNLRYRWMDDERW</sequence>